<dbReference type="Gene3D" id="3.90.226.10">
    <property type="entry name" value="2-enoyl-CoA Hydratase, Chain A, domain 1"/>
    <property type="match status" value="1"/>
</dbReference>
<dbReference type="PANTHER" id="PTHR43842:SF2">
    <property type="entry name" value="PROPIONYL-COA CARBOXYLASE BETA CHAIN, MITOCHONDRIAL"/>
    <property type="match status" value="1"/>
</dbReference>
<dbReference type="Proteomes" id="UP000230002">
    <property type="component" value="Unassembled WGS sequence"/>
</dbReference>
<dbReference type="STRING" id="1077348.A0A2G8S1T4"/>
<protein>
    <submittedName>
        <fullName evidence="2">Transporter</fullName>
    </submittedName>
</protein>
<sequence>MSSNGRPSSTVSKIQKIQEKVTTANPNDPGYARQKQQGKLWVRERLATLLDPGSFNEVGFLTGKPLHDDMNGQLKNIVPANQLTGWARGKVDGRKVFVTADDFSVREAMHMVEYKGALATQYRALIRLLNGSSGGGSVASYLSAGATYIPPLAGLGQSMTAMTVVPVVSALLGPVVGLGSAKAVVSHFSVMIKGVSQLFAAGPPIVKQATFEDLSKEELGGWEIHGRNGTVDNVAPSELEAFQQIRTVLSFLCVNHSSNPLVF</sequence>
<comment type="caution">
    <text evidence="2">The sequence shown here is derived from an EMBL/GenBank/DDBJ whole genome shotgun (WGS) entry which is preliminary data.</text>
</comment>
<dbReference type="SUPFAM" id="SSF52096">
    <property type="entry name" value="ClpP/crotonase"/>
    <property type="match status" value="1"/>
</dbReference>
<dbReference type="Pfam" id="PF01039">
    <property type="entry name" value="Carboxyl_trans"/>
    <property type="match status" value="1"/>
</dbReference>
<dbReference type="OrthoDB" id="439921at2759"/>
<feature type="domain" description="Acetyl-coenzyme A carboxylase carboxyl transferase subunit beta" evidence="1">
    <location>
        <begin position="34"/>
        <end position="258"/>
    </location>
</feature>
<dbReference type="EMBL" id="AYKW01000034">
    <property type="protein sequence ID" value="PIL27704.1"/>
    <property type="molecule type" value="Genomic_DNA"/>
</dbReference>
<proteinExistence type="predicted"/>
<evidence type="ECO:0000313" key="3">
    <source>
        <dbReference type="Proteomes" id="UP000230002"/>
    </source>
</evidence>
<organism evidence="2 3">
    <name type="scientific">Ganoderma sinense ZZ0214-1</name>
    <dbReference type="NCBI Taxonomy" id="1077348"/>
    <lineage>
        <taxon>Eukaryota</taxon>
        <taxon>Fungi</taxon>
        <taxon>Dikarya</taxon>
        <taxon>Basidiomycota</taxon>
        <taxon>Agaricomycotina</taxon>
        <taxon>Agaricomycetes</taxon>
        <taxon>Polyporales</taxon>
        <taxon>Polyporaceae</taxon>
        <taxon>Ganoderma</taxon>
    </lineage>
</organism>
<dbReference type="GO" id="GO:0004658">
    <property type="term" value="F:propionyl-CoA carboxylase activity"/>
    <property type="evidence" value="ECO:0007669"/>
    <property type="project" value="TreeGrafter"/>
</dbReference>
<dbReference type="InterPro" id="IPR034733">
    <property type="entry name" value="AcCoA_carboxyl_beta"/>
</dbReference>
<gene>
    <name evidence="2" type="ORF">GSI_10857</name>
</gene>
<evidence type="ECO:0000313" key="2">
    <source>
        <dbReference type="EMBL" id="PIL27704.1"/>
    </source>
</evidence>
<reference evidence="2 3" key="1">
    <citation type="journal article" date="2015" name="Sci. Rep.">
        <title>Chromosome-level genome map provides insights into diverse defense mechanisms in the medicinal fungus Ganoderma sinense.</title>
        <authorList>
            <person name="Zhu Y."/>
            <person name="Xu J."/>
            <person name="Sun C."/>
            <person name="Zhou S."/>
            <person name="Xu H."/>
            <person name="Nelson D.R."/>
            <person name="Qian J."/>
            <person name="Song J."/>
            <person name="Luo H."/>
            <person name="Xiang L."/>
            <person name="Li Y."/>
            <person name="Xu Z."/>
            <person name="Ji A."/>
            <person name="Wang L."/>
            <person name="Lu S."/>
            <person name="Hayward A."/>
            <person name="Sun W."/>
            <person name="Li X."/>
            <person name="Schwartz D.C."/>
            <person name="Wang Y."/>
            <person name="Chen S."/>
        </authorList>
    </citation>
    <scope>NUCLEOTIDE SEQUENCE [LARGE SCALE GENOMIC DNA]</scope>
    <source>
        <strain evidence="2 3">ZZ0214-1</strain>
    </source>
</reference>
<dbReference type="PANTHER" id="PTHR43842">
    <property type="entry name" value="PROPIONYL-COA CARBOXYLASE BETA CHAIN"/>
    <property type="match status" value="1"/>
</dbReference>
<dbReference type="InterPro" id="IPR051047">
    <property type="entry name" value="AccD/PCCB"/>
</dbReference>
<dbReference type="InterPro" id="IPR029045">
    <property type="entry name" value="ClpP/crotonase-like_dom_sf"/>
</dbReference>
<keyword evidence="3" id="KW-1185">Reference proteome</keyword>
<name>A0A2G8S1T4_9APHY</name>
<evidence type="ECO:0000259" key="1">
    <source>
        <dbReference type="Pfam" id="PF01039"/>
    </source>
</evidence>
<dbReference type="AlphaFoldDB" id="A0A2G8S1T4"/>
<accession>A0A2G8S1T4</accession>